<evidence type="ECO:0000313" key="3">
    <source>
        <dbReference type="Proteomes" id="UP001149074"/>
    </source>
</evidence>
<gene>
    <name evidence="2" type="ORF">N7532_003164</name>
</gene>
<dbReference type="OrthoDB" id="2123952at2759"/>
<dbReference type="AlphaFoldDB" id="A0A9W9FMI0"/>
<reference evidence="2" key="2">
    <citation type="journal article" date="2023" name="IMA Fungus">
        <title>Comparative genomic study of the Penicillium genus elucidates a diverse pangenome and 15 lateral gene transfer events.</title>
        <authorList>
            <person name="Petersen C."/>
            <person name="Sorensen T."/>
            <person name="Nielsen M.R."/>
            <person name="Sondergaard T.E."/>
            <person name="Sorensen J.L."/>
            <person name="Fitzpatrick D.A."/>
            <person name="Frisvad J.C."/>
            <person name="Nielsen K.L."/>
        </authorList>
    </citation>
    <scope>NUCLEOTIDE SEQUENCE</scope>
    <source>
        <strain evidence="2">IBT 30761</strain>
    </source>
</reference>
<dbReference type="RefSeq" id="XP_056476015.1">
    <property type="nucleotide sequence ID" value="XM_056615658.1"/>
</dbReference>
<comment type="caution">
    <text evidence="2">The sequence shown here is derived from an EMBL/GenBank/DDBJ whole genome shotgun (WGS) entry which is preliminary data.</text>
</comment>
<accession>A0A9W9FMI0</accession>
<proteinExistence type="predicted"/>
<name>A0A9W9FMI0_9EURO</name>
<dbReference type="GeneID" id="81354637"/>
<sequence>MASTAGECRPQNRKLSSHVLPAAPTKRAATGSSRAQIAQITKDNVIIAQAGAVVPAEASEIFIHDLANIIYPSRPLQDSRDFAMTENPSPAVGNHGTLQSVESSFYIRSYQNEQDFYADNPQKVLLTQLAPDQAFLPFWPSSPFGLALMALLVLLPLQEDLDPMRETQIEVRNSYANIYARAALESVDGFCSGQEQTGAAPVSTPGMDDVPRSAIHPELPSTLDPVLALLLLGVYEYCQNSNRRLMRARIYSALILAMDLSLHICQPTNSEHSIIQARVWWNTLWSTSMRAQEALLETGFVAKQMTEGNIKGSHEHTQKRIRELDSFILAVIADLDQPPELSTWEGVDGVAIFNKWLMARFLAHTGIGALSNPASHTMAQYFIFRFFFRSKVFRSSWATKRSLDIFPESCPISALFAIYGMLWDAVLLRAYDVVAEERQDAERFIEELRHGVKSVCDFMSGNAIFGGVVDMAREVETVYLAHFHE</sequence>
<evidence type="ECO:0000313" key="2">
    <source>
        <dbReference type="EMBL" id="KAJ5102635.1"/>
    </source>
</evidence>
<protein>
    <submittedName>
        <fullName evidence="2">Transcription factor</fullName>
    </submittedName>
</protein>
<reference evidence="2" key="1">
    <citation type="submission" date="2022-11" db="EMBL/GenBank/DDBJ databases">
        <authorList>
            <person name="Petersen C."/>
        </authorList>
    </citation>
    <scope>NUCLEOTIDE SEQUENCE</scope>
    <source>
        <strain evidence="2">IBT 30761</strain>
    </source>
</reference>
<dbReference type="EMBL" id="JAPQKI010000004">
    <property type="protein sequence ID" value="KAJ5102635.1"/>
    <property type="molecule type" value="Genomic_DNA"/>
</dbReference>
<dbReference type="Proteomes" id="UP001149074">
    <property type="component" value="Unassembled WGS sequence"/>
</dbReference>
<organism evidence="2 3">
    <name type="scientific">Penicillium argentinense</name>
    <dbReference type="NCBI Taxonomy" id="1131581"/>
    <lineage>
        <taxon>Eukaryota</taxon>
        <taxon>Fungi</taxon>
        <taxon>Dikarya</taxon>
        <taxon>Ascomycota</taxon>
        <taxon>Pezizomycotina</taxon>
        <taxon>Eurotiomycetes</taxon>
        <taxon>Eurotiomycetidae</taxon>
        <taxon>Eurotiales</taxon>
        <taxon>Aspergillaceae</taxon>
        <taxon>Penicillium</taxon>
    </lineage>
</organism>
<feature type="region of interest" description="Disordered" evidence="1">
    <location>
        <begin position="1"/>
        <end position="30"/>
    </location>
</feature>
<evidence type="ECO:0000256" key="1">
    <source>
        <dbReference type="SAM" id="MobiDB-lite"/>
    </source>
</evidence>
<keyword evidence="3" id="KW-1185">Reference proteome</keyword>